<proteinExistence type="predicted"/>
<keyword evidence="3" id="KW-1185">Reference proteome</keyword>
<evidence type="ECO:0000256" key="1">
    <source>
        <dbReference type="SAM" id="Phobius"/>
    </source>
</evidence>
<sequence length="117" mass="13091">MTHNKMFHCIKIMAYCQSALMCWHGSNSVVIHILRLPVSTKLLMLKGMYHGVLIGLTSGNVSIFVVPFKQASIMLRVNCDLEFSLGTRAAHKGYGLSSILEKSLFFLRMSLYLPSVP</sequence>
<dbReference type="Proteomes" id="UP000822688">
    <property type="component" value="Chromosome 1"/>
</dbReference>
<keyword evidence="1" id="KW-0812">Transmembrane</keyword>
<keyword evidence="1" id="KW-0472">Membrane</keyword>
<protein>
    <submittedName>
        <fullName evidence="2">Uncharacterized protein</fullName>
    </submittedName>
</protein>
<evidence type="ECO:0000313" key="3">
    <source>
        <dbReference type="Proteomes" id="UP000822688"/>
    </source>
</evidence>
<keyword evidence="1" id="KW-1133">Transmembrane helix</keyword>
<evidence type="ECO:0000313" key="2">
    <source>
        <dbReference type="EMBL" id="KAG0590837.1"/>
    </source>
</evidence>
<dbReference type="EMBL" id="CM026421">
    <property type="protein sequence ID" value="KAG0590837.1"/>
    <property type="molecule type" value="Genomic_DNA"/>
</dbReference>
<organism evidence="2 3">
    <name type="scientific">Ceratodon purpureus</name>
    <name type="common">Fire moss</name>
    <name type="synonym">Dicranum purpureum</name>
    <dbReference type="NCBI Taxonomy" id="3225"/>
    <lineage>
        <taxon>Eukaryota</taxon>
        <taxon>Viridiplantae</taxon>
        <taxon>Streptophyta</taxon>
        <taxon>Embryophyta</taxon>
        <taxon>Bryophyta</taxon>
        <taxon>Bryophytina</taxon>
        <taxon>Bryopsida</taxon>
        <taxon>Dicranidae</taxon>
        <taxon>Pseudoditrichales</taxon>
        <taxon>Ditrichaceae</taxon>
        <taxon>Ceratodon</taxon>
    </lineage>
</organism>
<comment type="caution">
    <text evidence="2">The sequence shown here is derived from an EMBL/GenBank/DDBJ whole genome shotgun (WGS) entry which is preliminary data.</text>
</comment>
<name>A0A8T0J5I0_CERPU</name>
<accession>A0A8T0J5I0</accession>
<feature type="transmembrane region" description="Helical" evidence="1">
    <location>
        <begin position="47"/>
        <end position="66"/>
    </location>
</feature>
<dbReference type="AlphaFoldDB" id="A0A8T0J5I0"/>
<reference evidence="2" key="1">
    <citation type="submission" date="2020-06" db="EMBL/GenBank/DDBJ databases">
        <title>WGS assembly of Ceratodon purpureus strain R40.</title>
        <authorList>
            <person name="Carey S.B."/>
            <person name="Jenkins J."/>
            <person name="Shu S."/>
            <person name="Lovell J.T."/>
            <person name="Sreedasyam A."/>
            <person name="Maumus F."/>
            <person name="Tiley G.P."/>
            <person name="Fernandez-Pozo N."/>
            <person name="Barry K."/>
            <person name="Chen C."/>
            <person name="Wang M."/>
            <person name="Lipzen A."/>
            <person name="Daum C."/>
            <person name="Saski C.A."/>
            <person name="Payton A.C."/>
            <person name="Mcbreen J.C."/>
            <person name="Conrad R.E."/>
            <person name="Kollar L.M."/>
            <person name="Olsson S."/>
            <person name="Huttunen S."/>
            <person name="Landis J.B."/>
            <person name="Wickett N.J."/>
            <person name="Johnson M.G."/>
            <person name="Rensing S.A."/>
            <person name="Grimwood J."/>
            <person name="Schmutz J."/>
            <person name="Mcdaniel S.F."/>
        </authorList>
    </citation>
    <scope>NUCLEOTIDE SEQUENCE</scope>
    <source>
        <strain evidence="2">R40</strain>
    </source>
</reference>
<feature type="transmembrane region" description="Helical" evidence="1">
    <location>
        <begin position="12"/>
        <end position="35"/>
    </location>
</feature>
<gene>
    <name evidence="2" type="ORF">KC19_1G130000</name>
</gene>